<proteinExistence type="predicted"/>
<dbReference type="KEGG" id="tem:JW646_13680"/>
<name>A0AAX2ZF39_9FIRM</name>
<dbReference type="Gene3D" id="3.40.190.10">
    <property type="entry name" value="Periplasmic binding protein-like II"/>
    <property type="match status" value="1"/>
</dbReference>
<dbReference type="Pfam" id="PF12728">
    <property type="entry name" value="HTH_17"/>
    <property type="match status" value="1"/>
</dbReference>
<dbReference type="GO" id="GO:0003677">
    <property type="term" value="F:DNA binding"/>
    <property type="evidence" value="ECO:0007669"/>
    <property type="project" value="InterPro"/>
</dbReference>
<dbReference type="RefSeq" id="WP_228415454.1">
    <property type="nucleotide sequence ID" value="NZ_CP081135.1"/>
</dbReference>
<reference evidence="3 4" key="1">
    <citation type="journal article" date="2023" name="Int. J. Syst. Evol. Microbiol.">
        <title>Terrisporobacter hibernicus sp. nov., isolated from bovine faeces in Northern Ireland.</title>
        <authorList>
            <person name="Mitchell M."/>
            <person name="Nguyen S.V."/>
            <person name="Connor M."/>
            <person name="Fairley D.J."/>
            <person name="Donoghue O."/>
            <person name="Marshall H."/>
            <person name="Koolman L."/>
            <person name="McMullan G."/>
            <person name="Schaffer K.E."/>
            <person name="McGrath J.W."/>
            <person name="Fanning S."/>
        </authorList>
    </citation>
    <scope>NUCLEOTIDE SEQUENCE [LARGE SCALE GENOMIC DNA]</scope>
    <source>
        <strain evidence="3 4">MCA3</strain>
    </source>
</reference>
<gene>
    <name evidence="3" type="ORF">JW646_13680</name>
</gene>
<dbReference type="InterPro" id="IPR010093">
    <property type="entry name" value="SinI_DNA-bd"/>
</dbReference>
<dbReference type="EMBL" id="CP081135">
    <property type="protein sequence ID" value="UEL46684.1"/>
    <property type="molecule type" value="Genomic_DNA"/>
</dbReference>
<dbReference type="AlphaFoldDB" id="A0AAX2ZF39"/>
<dbReference type="Pfam" id="PF12727">
    <property type="entry name" value="PBP_like"/>
    <property type="match status" value="1"/>
</dbReference>
<dbReference type="SUPFAM" id="SSF53850">
    <property type="entry name" value="Periplasmic binding protein-like II"/>
    <property type="match status" value="1"/>
</dbReference>
<dbReference type="SUPFAM" id="SSF46955">
    <property type="entry name" value="Putative DNA-binding domain"/>
    <property type="match status" value="1"/>
</dbReference>
<keyword evidence="4" id="KW-1185">Reference proteome</keyword>
<feature type="domain" description="Helix-turn-helix" evidence="2">
    <location>
        <begin position="8"/>
        <end position="53"/>
    </location>
</feature>
<dbReference type="PANTHER" id="PTHR38431:SF1">
    <property type="entry name" value="BLL2305 PROTEIN"/>
    <property type="match status" value="1"/>
</dbReference>
<dbReference type="Proteomes" id="UP001198983">
    <property type="component" value="Chromosome"/>
</dbReference>
<evidence type="ECO:0000313" key="3">
    <source>
        <dbReference type="EMBL" id="UEL46684.1"/>
    </source>
</evidence>
<dbReference type="NCBIfam" id="TIGR01764">
    <property type="entry name" value="excise"/>
    <property type="match status" value="1"/>
</dbReference>
<dbReference type="InterPro" id="IPR024370">
    <property type="entry name" value="PBP_domain"/>
</dbReference>
<dbReference type="InterPro" id="IPR041657">
    <property type="entry name" value="HTH_17"/>
</dbReference>
<organism evidence="3 4">
    <name type="scientific">Terrisporobacter hibernicus</name>
    <dbReference type="NCBI Taxonomy" id="2813371"/>
    <lineage>
        <taxon>Bacteria</taxon>
        <taxon>Bacillati</taxon>
        <taxon>Bacillota</taxon>
        <taxon>Clostridia</taxon>
        <taxon>Peptostreptococcales</taxon>
        <taxon>Peptostreptococcaceae</taxon>
        <taxon>Terrisporobacter</taxon>
    </lineage>
</organism>
<protein>
    <submittedName>
        <fullName evidence="3">Helix-turn-helix transcriptional regulator</fullName>
    </submittedName>
</protein>
<evidence type="ECO:0000259" key="2">
    <source>
        <dbReference type="Pfam" id="PF12728"/>
    </source>
</evidence>
<evidence type="ECO:0000313" key="4">
    <source>
        <dbReference type="Proteomes" id="UP001198983"/>
    </source>
</evidence>
<accession>A0AAX2ZF39</accession>
<dbReference type="PANTHER" id="PTHR38431">
    <property type="entry name" value="BLL2305 PROTEIN"/>
    <property type="match status" value="1"/>
</dbReference>
<sequence length="311" mass="35187">MNSSLNAIEVADMLNITKNTVYEMIKRGELPSYKVGRKIRIDKSDVENYINSQKNTFINNSIPLFEPTINMKPSATKSGEIIISGQDIILDILCRIIEVKTKNIRTYRSHMGSYNGLYDMYNNKVSISSCHLWDMETDTYNTNFVKKLLPGVPCILINIAYRTQGFYVKKCNPKNIKNWNDLSRNDITMINREKGSGVRVLLDGKLHSLNISTDINGYENEETSHLSVASYVARGGADVGIGNEKVSKQVDNIEFVPLQKERYDLVIKKSDLDNPVYKSIIDILSSKEFKYELEGLGGYDLKDTGKIVGQT</sequence>
<dbReference type="InterPro" id="IPR009061">
    <property type="entry name" value="DNA-bd_dom_put_sf"/>
</dbReference>
<evidence type="ECO:0000259" key="1">
    <source>
        <dbReference type="Pfam" id="PF12727"/>
    </source>
</evidence>
<feature type="domain" description="PBP" evidence="1">
    <location>
        <begin position="100"/>
        <end position="284"/>
    </location>
</feature>